<dbReference type="InterPro" id="IPR033983">
    <property type="entry name" value="Thiazole_synthase_ThiG"/>
</dbReference>
<name>A0A3B0WP78_9ZZZZ</name>
<evidence type="ECO:0000256" key="2">
    <source>
        <dbReference type="ARBA" id="ARBA00004948"/>
    </source>
</evidence>
<proteinExistence type="inferred from homology"/>
<reference evidence="10" key="1">
    <citation type="submission" date="2018-06" db="EMBL/GenBank/DDBJ databases">
        <authorList>
            <person name="Zhirakovskaya E."/>
        </authorList>
    </citation>
    <scope>NUCLEOTIDE SEQUENCE</scope>
</reference>
<dbReference type="GO" id="GO:1990107">
    <property type="term" value="F:thiazole synthase activity"/>
    <property type="evidence" value="ECO:0007669"/>
    <property type="project" value="UniProtKB-EC"/>
</dbReference>
<keyword evidence="6" id="KW-0704">Schiff base</keyword>
<dbReference type="PANTHER" id="PTHR34266">
    <property type="entry name" value="THIAZOLE SYNTHASE"/>
    <property type="match status" value="1"/>
</dbReference>
<dbReference type="SUPFAM" id="SSF110399">
    <property type="entry name" value="ThiG-like"/>
    <property type="match status" value="1"/>
</dbReference>
<evidence type="ECO:0000259" key="9">
    <source>
        <dbReference type="Pfam" id="PF05690"/>
    </source>
</evidence>
<dbReference type="Pfam" id="PF05690">
    <property type="entry name" value="ThiG"/>
    <property type="match status" value="1"/>
</dbReference>
<protein>
    <recommendedName>
        <fullName evidence="3">thiazole synthase</fullName>
        <ecNumber evidence="3">2.8.1.10</ecNumber>
    </recommendedName>
</protein>
<dbReference type="PANTHER" id="PTHR34266:SF2">
    <property type="entry name" value="THIAZOLE SYNTHASE"/>
    <property type="match status" value="1"/>
</dbReference>
<feature type="compositionally biased region" description="Polar residues" evidence="8">
    <location>
        <begin position="248"/>
        <end position="259"/>
    </location>
</feature>
<comment type="function">
    <text evidence="1">Catalyzes the rearrangement of 1-deoxy-D-xylulose 5-phosphate (DXP) to produce the thiazole phosphate moiety of thiamine. Sulfur is provided by the thiocarboxylate moiety of the carrier protein ThiS. In vitro, sulfur can be provided by H(2)S.</text>
</comment>
<dbReference type="InterPro" id="IPR013785">
    <property type="entry name" value="Aldolase_TIM"/>
</dbReference>
<dbReference type="CDD" id="cd04728">
    <property type="entry name" value="ThiG"/>
    <property type="match status" value="1"/>
</dbReference>
<evidence type="ECO:0000256" key="7">
    <source>
        <dbReference type="ARBA" id="ARBA00049897"/>
    </source>
</evidence>
<dbReference type="InterPro" id="IPR008867">
    <property type="entry name" value="ThiG"/>
</dbReference>
<organism evidence="10">
    <name type="scientific">hydrothermal vent metagenome</name>
    <dbReference type="NCBI Taxonomy" id="652676"/>
    <lineage>
        <taxon>unclassified sequences</taxon>
        <taxon>metagenomes</taxon>
        <taxon>ecological metagenomes</taxon>
    </lineage>
</organism>
<evidence type="ECO:0000256" key="8">
    <source>
        <dbReference type="SAM" id="MobiDB-lite"/>
    </source>
</evidence>
<evidence type="ECO:0000256" key="3">
    <source>
        <dbReference type="ARBA" id="ARBA00011960"/>
    </source>
</evidence>
<evidence type="ECO:0000313" key="10">
    <source>
        <dbReference type="EMBL" id="VAW45474.1"/>
    </source>
</evidence>
<sequence length="269" mass="29038">MSDAVCDDLVTIYGTQLQSRLLIGSALYPSPKVMKEAIQASGAQVVTLSLSRQNPQANGGQDFWALIQSLGLHLLPNTAGCHTVNEAVNMARMSRELFQTDWIKLELVGDDYNLQPDPIALVKATEILIKEGFKVLPYCTDDLVIARHLVDLGCEVLMPWGSPIGTGKGILNPYALQSIRDRFPDTTIIVDSGIGKPSHATQALEMGVDAILLNTAVAHANHPVQMATAFAQSIQAGRNAYQAGLMTERSTASPSTPTIDSPFWHQADC</sequence>
<evidence type="ECO:0000256" key="4">
    <source>
        <dbReference type="ARBA" id="ARBA00022679"/>
    </source>
</evidence>
<comment type="pathway">
    <text evidence="2">Cofactor biosynthesis; thiamine diphosphate biosynthesis.</text>
</comment>
<feature type="domain" description="Thiazole synthase ThiG" evidence="9">
    <location>
        <begin position="11"/>
        <end position="257"/>
    </location>
</feature>
<evidence type="ECO:0000256" key="1">
    <source>
        <dbReference type="ARBA" id="ARBA00002834"/>
    </source>
</evidence>
<feature type="region of interest" description="Disordered" evidence="8">
    <location>
        <begin position="248"/>
        <end position="269"/>
    </location>
</feature>
<gene>
    <name evidence="10" type="ORF">MNBD_GAMMA03-1747</name>
</gene>
<dbReference type="Gene3D" id="3.20.20.70">
    <property type="entry name" value="Aldolase class I"/>
    <property type="match status" value="1"/>
</dbReference>
<dbReference type="AlphaFoldDB" id="A0A3B0WP78"/>
<keyword evidence="4 10" id="KW-0808">Transferase</keyword>
<evidence type="ECO:0000256" key="6">
    <source>
        <dbReference type="ARBA" id="ARBA00023270"/>
    </source>
</evidence>
<dbReference type="HAMAP" id="MF_00443">
    <property type="entry name" value="ThiG"/>
    <property type="match status" value="1"/>
</dbReference>
<keyword evidence="5" id="KW-0784">Thiamine biosynthesis</keyword>
<dbReference type="EC" id="2.8.1.10" evidence="3"/>
<evidence type="ECO:0000256" key="5">
    <source>
        <dbReference type="ARBA" id="ARBA00022977"/>
    </source>
</evidence>
<accession>A0A3B0WP78</accession>
<comment type="catalytic activity">
    <reaction evidence="7">
        <text>[ThiS sulfur-carrier protein]-C-terminal-Gly-aminoethanethioate + 2-iminoacetate + 1-deoxy-D-xylulose 5-phosphate = [ThiS sulfur-carrier protein]-C-terminal Gly-Gly + 2-[(2R,5Z)-2-carboxy-4-methylthiazol-5(2H)-ylidene]ethyl phosphate + 2 H2O + H(+)</text>
        <dbReference type="Rhea" id="RHEA:26297"/>
        <dbReference type="Rhea" id="RHEA-COMP:12909"/>
        <dbReference type="Rhea" id="RHEA-COMP:19908"/>
        <dbReference type="ChEBI" id="CHEBI:15377"/>
        <dbReference type="ChEBI" id="CHEBI:15378"/>
        <dbReference type="ChEBI" id="CHEBI:57792"/>
        <dbReference type="ChEBI" id="CHEBI:62899"/>
        <dbReference type="ChEBI" id="CHEBI:77846"/>
        <dbReference type="ChEBI" id="CHEBI:90778"/>
        <dbReference type="ChEBI" id="CHEBI:232372"/>
        <dbReference type="EC" id="2.8.1.10"/>
    </reaction>
</comment>
<dbReference type="EMBL" id="UOFC01000057">
    <property type="protein sequence ID" value="VAW45474.1"/>
    <property type="molecule type" value="Genomic_DNA"/>
</dbReference>